<feature type="compositionally biased region" description="Polar residues" evidence="2">
    <location>
        <begin position="19"/>
        <end position="32"/>
    </location>
</feature>
<sequence>NNNKDALVDGNEHDDDIQKTVSPDIHSSSSGAQIRKQGDKTENKDKGKSLVVTITRFRDLNAEFKECNNNSSNGVNAASSSVSTAGHNFINSTNDFSAAGPSNAAMPNVEDLTHSNDINDVGAEADINNLESIISKVWILVDLPYGKRAIGTKWVYRNKKDERGIVIKNKARLVAQGHTQEEGIDYEEVFALVARIEAIRLFFSSFMGFPVYQMDVKSTFLYGTIEEEVYVCQPPGFEDLENSNKVVKELYGLHQASRAWYETLATYLLENGFQRGIIDQTLIIKKQQKDILLVQIYVDDIIFGATNKALCQSFEKLMKDKFQMSSMGELTFFLGCYLRNVVIEIAVLNILSDALHITTNGIQLTMSNPQERVNSPCGVNTPKSDEDILKLMELMVFLLQKGKSDAAEGFEQIIDFLSGSYIHYALTVNPHIYISCIKQFWNTASVKRSGDVTTLQALVDKKKIVISENQVGDLSTRTTRFISPALTQKVFANIRRVGKAEQVQVDDVVAAAVKENVAGDDVELLTQLQQVLNVCFALTKHVENLKNDNAAQKLVIIKLKASVKRLEKANMVKSSKLRMIDDMDKDEGIELVKDAQDDSEVQEVVEVVTTAKLITEVVTAAASQVPAASATIPAASVTIPAAAYTRRRKGVIIRDPEEELSLKSPAETPKVKDKGKGILVKTPKPIKKKNQIEMDTEYARKLHEEINMDEYIKRYQGKKKRPQTKSEARKNMMIYLKNTAGYKMDFFKGKAAKRRKLSEEAQEAEDLRKRLEVVDDEDDDVFIEATPLARKVPVVDYQIVLVDNKPRFKIIKADETHQFYISFTTLLKNLDREDLESLWRIVKERFSTSKPTNFLDEYLLLTLKTMFEEPDGQDAIWRNQKSVHGLALVKSWKLLNSCGVHVITLSTF</sequence>
<organism evidence="4">
    <name type="scientific">Tanacetum cinerariifolium</name>
    <name type="common">Dalmatian daisy</name>
    <name type="synonym">Chrysanthemum cinerariifolium</name>
    <dbReference type="NCBI Taxonomy" id="118510"/>
    <lineage>
        <taxon>Eukaryota</taxon>
        <taxon>Viridiplantae</taxon>
        <taxon>Streptophyta</taxon>
        <taxon>Embryophyta</taxon>
        <taxon>Tracheophyta</taxon>
        <taxon>Spermatophyta</taxon>
        <taxon>Magnoliopsida</taxon>
        <taxon>eudicotyledons</taxon>
        <taxon>Gunneridae</taxon>
        <taxon>Pentapetalae</taxon>
        <taxon>asterids</taxon>
        <taxon>campanulids</taxon>
        <taxon>Asterales</taxon>
        <taxon>Asteraceae</taxon>
        <taxon>Asteroideae</taxon>
        <taxon>Anthemideae</taxon>
        <taxon>Anthemidinae</taxon>
        <taxon>Tanacetum</taxon>
    </lineage>
</organism>
<comment type="caution">
    <text evidence="4">The sequence shown here is derived from an EMBL/GenBank/DDBJ whole genome shotgun (WGS) entry which is preliminary data.</text>
</comment>
<evidence type="ECO:0000313" key="4">
    <source>
        <dbReference type="EMBL" id="GEY85468.1"/>
    </source>
</evidence>
<evidence type="ECO:0000259" key="3">
    <source>
        <dbReference type="Pfam" id="PF07727"/>
    </source>
</evidence>
<feature type="compositionally biased region" description="Basic and acidic residues" evidence="2">
    <location>
        <begin position="36"/>
        <end position="47"/>
    </location>
</feature>
<dbReference type="SUPFAM" id="SSF56672">
    <property type="entry name" value="DNA/RNA polymerases"/>
    <property type="match status" value="1"/>
</dbReference>
<evidence type="ECO:0000256" key="2">
    <source>
        <dbReference type="SAM" id="MobiDB-lite"/>
    </source>
</evidence>
<gene>
    <name evidence="4" type="ORF">Tci_457442</name>
</gene>
<feature type="domain" description="Reverse transcriptase Ty1/copia-type" evidence="3">
    <location>
        <begin position="136"/>
        <end position="340"/>
    </location>
</feature>
<accession>A0A699HZL1</accession>
<dbReference type="AlphaFoldDB" id="A0A699HZL1"/>
<feature type="coiled-coil region" evidence="1">
    <location>
        <begin position="750"/>
        <end position="777"/>
    </location>
</feature>
<dbReference type="EMBL" id="BKCJ010216166">
    <property type="protein sequence ID" value="GEY85468.1"/>
    <property type="molecule type" value="Genomic_DNA"/>
</dbReference>
<dbReference type="InterPro" id="IPR013103">
    <property type="entry name" value="RVT_2"/>
</dbReference>
<feature type="compositionally biased region" description="Basic and acidic residues" evidence="2">
    <location>
        <begin position="1"/>
        <end position="11"/>
    </location>
</feature>
<proteinExistence type="predicted"/>
<name>A0A699HZL1_TANCI</name>
<feature type="non-terminal residue" evidence="4">
    <location>
        <position position="1"/>
    </location>
</feature>
<protein>
    <submittedName>
        <fullName evidence="4">Putative ribonuclease H-like domain-containing protein</fullName>
    </submittedName>
</protein>
<dbReference type="InterPro" id="IPR043502">
    <property type="entry name" value="DNA/RNA_pol_sf"/>
</dbReference>
<keyword evidence="1" id="KW-0175">Coiled coil</keyword>
<reference evidence="4" key="1">
    <citation type="journal article" date="2019" name="Sci. Rep.">
        <title>Draft genome of Tanacetum cinerariifolium, the natural source of mosquito coil.</title>
        <authorList>
            <person name="Yamashiro T."/>
            <person name="Shiraishi A."/>
            <person name="Satake H."/>
            <person name="Nakayama K."/>
        </authorList>
    </citation>
    <scope>NUCLEOTIDE SEQUENCE</scope>
</reference>
<feature type="region of interest" description="Disordered" evidence="2">
    <location>
        <begin position="1"/>
        <end position="47"/>
    </location>
</feature>
<dbReference type="Pfam" id="PF07727">
    <property type="entry name" value="RVT_2"/>
    <property type="match status" value="1"/>
</dbReference>
<evidence type="ECO:0000256" key="1">
    <source>
        <dbReference type="SAM" id="Coils"/>
    </source>
</evidence>